<keyword evidence="2" id="KW-0472">Membrane</keyword>
<organism evidence="3 4">
    <name type="scientific">Toxocara canis</name>
    <name type="common">Canine roundworm</name>
    <dbReference type="NCBI Taxonomy" id="6265"/>
    <lineage>
        <taxon>Eukaryota</taxon>
        <taxon>Metazoa</taxon>
        <taxon>Ecdysozoa</taxon>
        <taxon>Nematoda</taxon>
        <taxon>Chromadorea</taxon>
        <taxon>Rhabditida</taxon>
        <taxon>Spirurina</taxon>
        <taxon>Ascaridomorpha</taxon>
        <taxon>Ascaridoidea</taxon>
        <taxon>Toxocaridae</taxon>
        <taxon>Toxocara</taxon>
    </lineage>
</organism>
<dbReference type="AlphaFoldDB" id="A0A0B2W6D8"/>
<accession>A0A0B2W6D8</accession>
<dbReference type="EMBL" id="JPKZ01000026">
    <property type="protein sequence ID" value="KHN89137.1"/>
    <property type="molecule type" value="Genomic_DNA"/>
</dbReference>
<evidence type="ECO:0000256" key="1">
    <source>
        <dbReference type="SAM" id="MobiDB-lite"/>
    </source>
</evidence>
<protein>
    <submittedName>
        <fullName evidence="3">Uncharacterized protein</fullName>
    </submittedName>
</protein>
<feature type="transmembrane region" description="Helical" evidence="2">
    <location>
        <begin position="93"/>
        <end position="111"/>
    </location>
</feature>
<keyword evidence="4" id="KW-1185">Reference proteome</keyword>
<evidence type="ECO:0000256" key="2">
    <source>
        <dbReference type="SAM" id="Phobius"/>
    </source>
</evidence>
<keyword evidence="2" id="KW-1133">Transmembrane helix</keyword>
<dbReference type="Proteomes" id="UP000031036">
    <property type="component" value="Unassembled WGS sequence"/>
</dbReference>
<reference evidence="3 4" key="1">
    <citation type="submission" date="2014-11" db="EMBL/GenBank/DDBJ databases">
        <title>Genetic blueprint of the zoonotic pathogen Toxocara canis.</title>
        <authorList>
            <person name="Zhu X.-Q."/>
            <person name="Korhonen P.K."/>
            <person name="Cai H."/>
            <person name="Young N.D."/>
            <person name="Nejsum P."/>
            <person name="von Samson-Himmelstjerna G."/>
            <person name="Boag P.R."/>
            <person name="Tan P."/>
            <person name="Li Q."/>
            <person name="Min J."/>
            <person name="Yang Y."/>
            <person name="Wang X."/>
            <person name="Fang X."/>
            <person name="Hall R.S."/>
            <person name="Hofmann A."/>
            <person name="Sternberg P.W."/>
            <person name="Jex A.R."/>
            <person name="Gasser R.B."/>
        </authorList>
    </citation>
    <scope>NUCLEOTIDE SEQUENCE [LARGE SCALE GENOMIC DNA]</scope>
    <source>
        <strain evidence="3">PN_DK_2014</strain>
    </source>
</reference>
<gene>
    <name evidence="3" type="ORF">Tcan_01884</name>
</gene>
<proteinExistence type="predicted"/>
<comment type="caution">
    <text evidence="3">The sequence shown here is derived from an EMBL/GenBank/DDBJ whole genome shotgun (WGS) entry which is preliminary data.</text>
</comment>
<evidence type="ECO:0000313" key="4">
    <source>
        <dbReference type="Proteomes" id="UP000031036"/>
    </source>
</evidence>
<sequence length="114" mass="13158">MDAREEISRSRKRRRHDQPKYEDNYIKFGAKKRSPSFLLKLHHKLMKSGLDQSLFHPSTSETRNPCSTLRGDSIHKSAISTSEESQNSKIYDFLNLLAQLFCAICGLVFLLDVE</sequence>
<keyword evidence="2" id="KW-0812">Transmembrane</keyword>
<feature type="region of interest" description="Disordered" evidence="1">
    <location>
        <begin position="1"/>
        <end position="20"/>
    </location>
</feature>
<name>A0A0B2W6D8_TOXCA</name>
<evidence type="ECO:0000313" key="3">
    <source>
        <dbReference type="EMBL" id="KHN89137.1"/>
    </source>
</evidence>